<dbReference type="Proteomes" id="UP000199095">
    <property type="component" value="Unassembled WGS sequence"/>
</dbReference>
<evidence type="ECO:0000313" key="1">
    <source>
        <dbReference type="EMBL" id="SET22921.1"/>
    </source>
</evidence>
<dbReference type="STRING" id="237682.SAMN05421676_103282"/>
<protein>
    <submittedName>
        <fullName evidence="1">Uncharacterized beta-barrel protein YwiB, DUF1934 family</fullName>
    </submittedName>
</protein>
<dbReference type="EMBL" id="FOHJ01000003">
    <property type="protein sequence ID" value="SET22921.1"/>
    <property type="molecule type" value="Genomic_DNA"/>
</dbReference>
<keyword evidence="2" id="KW-1185">Reference proteome</keyword>
<reference evidence="2" key="1">
    <citation type="submission" date="2016-10" db="EMBL/GenBank/DDBJ databases">
        <authorList>
            <person name="Varghese N."/>
            <person name="Submissions S."/>
        </authorList>
    </citation>
    <scope>NUCLEOTIDE SEQUENCE [LARGE SCALE GENOMIC DNA]</scope>
    <source>
        <strain evidence="2">CGMCC 1.3566</strain>
    </source>
</reference>
<dbReference type="RefSeq" id="WP_093133030.1">
    <property type="nucleotide sequence ID" value="NZ_FOHJ01000003.1"/>
</dbReference>
<dbReference type="Gene3D" id="2.40.128.20">
    <property type="match status" value="1"/>
</dbReference>
<dbReference type="InterPro" id="IPR012674">
    <property type="entry name" value="Calycin"/>
</dbReference>
<proteinExistence type="predicted"/>
<evidence type="ECO:0000313" key="2">
    <source>
        <dbReference type="Proteomes" id="UP000199095"/>
    </source>
</evidence>
<dbReference type="Pfam" id="PF09148">
    <property type="entry name" value="DUF1934"/>
    <property type="match status" value="1"/>
</dbReference>
<dbReference type="SUPFAM" id="SSF50814">
    <property type="entry name" value="Lipocalins"/>
    <property type="match status" value="1"/>
</dbReference>
<name>A0A1I0CTB3_9BACI</name>
<dbReference type="OrthoDB" id="2352933at2"/>
<dbReference type="AlphaFoldDB" id="A0A1I0CTB3"/>
<organism evidence="1 2">
    <name type="scientific">Salinibacillus kushneri</name>
    <dbReference type="NCBI Taxonomy" id="237682"/>
    <lineage>
        <taxon>Bacteria</taxon>
        <taxon>Bacillati</taxon>
        <taxon>Bacillota</taxon>
        <taxon>Bacilli</taxon>
        <taxon>Bacillales</taxon>
        <taxon>Bacillaceae</taxon>
        <taxon>Salinibacillus</taxon>
    </lineage>
</organism>
<dbReference type="InterPro" id="IPR015231">
    <property type="entry name" value="DUF1934"/>
</dbReference>
<sequence>MAVKPMSVRVTVKTDIADQSFREQMSIAGKGKCYDNGDSQVLIFNEKDEDGESVKNMTTISDDKVTIKRTGSIKMNQIFREDHATESTYYHPFGTMHMETKTNQIEFSKDQNGQKGQLFISYSLRLNQQEPQRHTLTLTYERE</sequence>
<gene>
    <name evidence="1" type="ORF">SAMN05421676_103282</name>
</gene>
<accession>A0A1I0CTB3</accession>